<keyword evidence="1" id="KW-0812">Transmembrane</keyword>
<feature type="transmembrane region" description="Helical" evidence="1">
    <location>
        <begin position="118"/>
        <end position="137"/>
    </location>
</feature>
<evidence type="ECO:0000313" key="2">
    <source>
        <dbReference type="EMBL" id="MCD9641760.1"/>
    </source>
</evidence>
<keyword evidence="1" id="KW-0472">Membrane</keyword>
<organism evidence="2 3">
    <name type="scientific">Datura stramonium</name>
    <name type="common">Jimsonweed</name>
    <name type="synonym">Common thornapple</name>
    <dbReference type="NCBI Taxonomy" id="4076"/>
    <lineage>
        <taxon>Eukaryota</taxon>
        <taxon>Viridiplantae</taxon>
        <taxon>Streptophyta</taxon>
        <taxon>Embryophyta</taxon>
        <taxon>Tracheophyta</taxon>
        <taxon>Spermatophyta</taxon>
        <taxon>Magnoliopsida</taxon>
        <taxon>eudicotyledons</taxon>
        <taxon>Gunneridae</taxon>
        <taxon>Pentapetalae</taxon>
        <taxon>asterids</taxon>
        <taxon>lamiids</taxon>
        <taxon>Solanales</taxon>
        <taxon>Solanaceae</taxon>
        <taxon>Solanoideae</taxon>
        <taxon>Datureae</taxon>
        <taxon>Datura</taxon>
    </lineage>
</organism>
<sequence length="167" mass="19309">WKWTGCSCTDSRIGLKAMKLVGHYKCEENMFASKLFDKMLYKNVLPRLCVGSTLLKLGEQQHSLYWNARPNSSSVKEILLMFVYSKFGCIEGFIIYATKFSFNNSNLRKLFDKSIKHYILKQVIRVNSWFAIAFGIYQSPWFDIGQALLAFLDNEIFDTRQGTNGSK</sequence>
<dbReference type="EMBL" id="JACEIK010003450">
    <property type="protein sequence ID" value="MCD9641760.1"/>
    <property type="molecule type" value="Genomic_DNA"/>
</dbReference>
<name>A0ABS8V6W9_DATST</name>
<keyword evidence="1" id="KW-1133">Transmembrane helix</keyword>
<dbReference type="Proteomes" id="UP000823775">
    <property type="component" value="Unassembled WGS sequence"/>
</dbReference>
<evidence type="ECO:0000313" key="3">
    <source>
        <dbReference type="Proteomes" id="UP000823775"/>
    </source>
</evidence>
<protein>
    <recommendedName>
        <fullName evidence="4">Pentatricopeptide repeat-containing protein</fullName>
    </recommendedName>
</protein>
<comment type="caution">
    <text evidence="2">The sequence shown here is derived from an EMBL/GenBank/DDBJ whole genome shotgun (WGS) entry which is preliminary data.</text>
</comment>
<gene>
    <name evidence="2" type="ORF">HAX54_028193</name>
</gene>
<feature type="non-terminal residue" evidence="2">
    <location>
        <position position="1"/>
    </location>
</feature>
<reference evidence="2 3" key="1">
    <citation type="journal article" date="2021" name="BMC Genomics">
        <title>Datura genome reveals duplications of psychoactive alkaloid biosynthetic genes and high mutation rate following tissue culture.</title>
        <authorList>
            <person name="Rajewski A."/>
            <person name="Carter-House D."/>
            <person name="Stajich J."/>
            <person name="Litt A."/>
        </authorList>
    </citation>
    <scope>NUCLEOTIDE SEQUENCE [LARGE SCALE GENOMIC DNA]</scope>
    <source>
        <strain evidence="2">AR-01</strain>
    </source>
</reference>
<proteinExistence type="predicted"/>
<keyword evidence="3" id="KW-1185">Reference proteome</keyword>
<evidence type="ECO:0008006" key="4">
    <source>
        <dbReference type="Google" id="ProtNLM"/>
    </source>
</evidence>
<evidence type="ECO:0000256" key="1">
    <source>
        <dbReference type="SAM" id="Phobius"/>
    </source>
</evidence>
<accession>A0ABS8V6W9</accession>
<feature type="transmembrane region" description="Helical" evidence="1">
    <location>
        <begin position="78"/>
        <end position="97"/>
    </location>
</feature>